<keyword evidence="2 3" id="KW-0560">Oxidoreductase</keyword>
<dbReference type="PANTHER" id="PTHR10996:SF283">
    <property type="entry name" value="GLYOXYLATE_HYDROXYPYRUVATE REDUCTASE B"/>
    <property type="match status" value="1"/>
</dbReference>
<dbReference type="SUPFAM" id="SSF51735">
    <property type="entry name" value="NAD(P)-binding Rossmann-fold domains"/>
    <property type="match status" value="1"/>
</dbReference>
<evidence type="ECO:0000313" key="9">
    <source>
        <dbReference type="Proteomes" id="UP000540014"/>
    </source>
</evidence>
<dbReference type="SUPFAM" id="SSF52283">
    <property type="entry name" value="Formate/glycerate dehydrogenase catalytic domain-like"/>
    <property type="match status" value="1"/>
</dbReference>
<dbReference type="PROSITE" id="PS00065">
    <property type="entry name" value="D_2_HYDROXYACID_DH_1"/>
    <property type="match status" value="1"/>
</dbReference>
<dbReference type="Gene3D" id="3.40.50.720">
    <property type="entry name" value="NAD(P)-binding Rossmann-like Domain"/>
    <property type="match status" value="2"/>
</dbReference>
<evidence type="ECO:0000313" key="6">
    <source>
        <dbReference type="EMBL" id="NME43675.1"/>
    </source>
</evidence>
<dbReference type="InterPro" id="IPR036291">
    <property type="entry name" value="NAD(P)-bd_dom_sf"/>
</dbReference>
<dbReference type="EMBL" id="JABAFR010000003">
    <property type="protein sequence ID" value="NME43675.1"/>
    <property type="molecule type" value="Genomic_DNA"/>
</dbReference>
<gene>
    <name evidence="7" type="ORF">DXC78_01780</name>
    <name evidence="6" type="ORF">HF861_02090</name>
</gene>
<evidence type="ECO:0000256" key="2">
    <source>
        <dbReference type="ARBA" id="ARBA00023002"/>
    </source>
</evidence>
<dbReference type="Proteomes" id="UP000260721">
    <property type="component" value="Unassembled WGS sequence"/>
</dbReference>
<proteinExistence type="inferred from homology"/>
<evidence type="ECO:0000256" key="1">
    <source>
        <dbReference type="ARBA" id="ARBA00005854"/>
    </source>
</evidence>
<comment type="similarity">
    <text evidence="1 3">Belongs to the D-isomer specific 2-hydroxyacid dehydrogenase family.</text>
</comment>
<evidence type="ECO:0000259" key="4">
    <source>
        <dbReference type="Pfam" id="PF00389"/>
    </source>
</evidence>
<dbReference type="EMBL" id="QUSK01000003">
    <property type="protein sequence ID" value="RGD77829.1"/>
    <property type="molecule type" value="Genomic_DNA"/>
</dbReference>
<evidence type="ECO:0000313" key="8">
    <source>
        <dbReference type="Proteomes" id="UP000260721"/>
    </source>
</evidence>
<reference evidence="7 8" key="1">
    <citation type="submission" date="2018-08" db="EMBL/GenBank/DDBJ databases">
        <title>A genome reference for cultivated species of the human gut microbiota.</title>
        <authorList>
            <person name="Zou Y."/>
            <person name="Xue W."/>
            <person name="Luo G."/>
        </authorList>
    </citation>
    <scope>NUCLEOTIDE SEQUENCE [LARGE SCALE GENOMIC DNA]</scope>
    <source>
        <strain evidence="7 8">TF08-11</strain>
    </source>
</reference>
<evidence type="ECO:0000313" key="7">
    <source>
        <dbReference type="EMBL" id="RGD77829.1"/>
    </source>
</evidence>
<dbReference type="RefSeq" id="WP_117445438.1">
    <property type="nucleotide sequence ID" value="NZ_CAMNNH010000009.1"/>
</dbReference>
<dbReference type="PANTHER" id="PTHR10996">
    <property type="entry name" value="2-HYDROXYACID DEHYDROGENASE-RELATED"/>
    <property type="match status" value="1"/>
</dbReference>
<dbReference type="InterPro" id="IPR050223">
    <property type="entry name" value="D-isomer_2-hydroxyacid_DH"/>
</dbReference>
<dbReference type="GO" id="GO:0030267">
    <property type="term" value="F:glyoxylate reductase (NADPH) activity"/>
    <property type="evidence" value="ECO:0007669"/>
    <property type="project" value="TreeGrafter"/>
</dbReference>
<protein>
    <submittedName>
        <fullName evidence="6 7">Phosphoglycerate dehydrogenase</fullName>
    </submittedName>
</protein>
<dbReference type="Proteomes" id="UP000540014">
    <property type="component" value="Unassembled WGS sequence"/>
</dbReference>
<dbReference type="CDD" id="cd12172">
    <property type="entry name" value="PGDH_like_2"/>
    <property type="match status" value="1"/>
</dbReference>
<evidence type="ECO:0000256" key="3">
    <source>
        <dbReference type="RuleBase" id="RU003719"/>
    </source>
</evidence>
<organism evidence="7 8">
    <name type="scientific">Faecalicoccus pleomorphus</name>
    <dbReference type="NCBI Taxonomy" id="1323"/>
    <lineage>
        <taxon>Bacteria</taxon>
        <taxon>Bacillati</taxon>
        <taxon>Bacillota</taxon>
        <taxon>Erysipelotrichia</taxon>
        <taxon>Erysipelotrichales</taxon>
        <taxon>Erysipelotrichaceae</taxon>
        <taxon>Faecalicoccus</taxon>
    </lineage>
</organism>
<reference evidence="6 9" key="2">
    <citation type="submission" date="2020-04" db="EMBL/GenBank/DDBJ databases">
        <authorList>
            <person name="Hitch T.C.A."/>
            <person name="Wylensek D."/>
            <person name="Clavel T."/>
        </authorList>
    </citation>
    <scope>NUCLEOTIDE SEQUENCE [LARGE SCALE GENOMIC DNA]</scope>
    <source>
        <strain evidence="6 9">BSM-383-APC-22F</strain>
    </source>
</reference>
<dbReference type="GO" id="GO:0051287">
    <property type="term" value="F:NAD binding"/>
    <property type="evidence" value="ECO:0007669"/>
    <property type="project" value="InterPro"/>
</dbReference>
<comment type="caution">
    <text evidence="7">The sequence shown here is derived from an EMBL/GenBank/DDBJ whole genome shotgun (WGS) entry which is preliminary data.</text>
</comment>
<name>A0A3E3E749_9FIRM</name>
<dbReference type="Pfam" id="PF00389">
    <property type="entry name" value="2-Hacid_dh"/>
    <property type="match status" value="1"/>
</dbReference>
<evidence type="ECO:0000259" key="5">
    <source>
        <dbReference type="Pfam" id="PF02826"/>
    </source>
</evidence>
<accession>A0A3E3E749</accession>
<dbReference type="GO" id="GO:0005829">
    <property type="term" value="C:cytosol"/>
    <property type="evidence" value="ECO:0007669"/>
    <property type="project" value="TreeGrafter"/>
</dbReference>
<dbReference type="InterPro" id="IPR029752">
    <property type="entry name" value="D-isomer_DH_CS1"/>
</dbReference>
<dbReference type="Pfam" id="PF02826">
    <property type="entry name" value="2-Hacid_dh_C"/>
    <property type="match status" value="1"/>
</dbReference>
<dbReference type="InterPro" id="IPR006139">
    <property type="entry name" value="D-isomer_2_OHA_DH_cat_dom"/>
</dbReference>
<dbReference type="AlphaFoldDB" id="A0A3E3E749"/>
<feature type="domain" description="D-isomer specific 2-hydroxyacid dehydrogenase catalytic" evidence="4">
    <location>
        <begin position="33"/>
        <end position="308"/>
    </location>
</feature>
<dbReference type="GO" id="GO:0016618">
    <property type="term" value="F:hydroxypyruvate reductase [NAD(P)H] activity"/>
    <property type="evidence" value="ECO:0007669"/>
    <property type="project" value="TreeGrafter"/>
</dbReference>
<feature type="domain" description="D-isomer specific 2-hydroxyacid dehydrogenase NAD-binding" evidence="5">
    <location>
        <begin position="111"/>
        <end position="283"/>
    </location>
</feature>
<dbReference type="InterPro" id="IPR006140">
    <property type="entry name" value="D-isomer_DH_NAD-bd"/>
</dbReference>
<sequence>MKILITSNSFGKFDETPRKKMLDLGWDLISNRYHKILGEKEMMQEVQDIDGIILGSDTVNRNVLNCANRLKIISRYGVGIDNIDLEECKNRDIKVTVTKNCNTEAVADYTIGLMLNVLRHICNVNNSLNAGEWKKETGLDLCHKKIGVIGLGSIGRQVIKRLKGFDCKILGFDLYIDQEYCESNDIEIMTPEEIYKNADVITLHTPGNSDGSPMIGQRELEMMNEHTVLINTARASLVDEEALICVLKSKKIYGYGTDVFAGEPVMNDGFKGLDNVVLSPHNAAVSKEAVNKMSNLAVDNLIDFFEGGK</sequence>